<dbReference type="InterPro" id="IPR029016">
    <property type="entry name" value="GAF-like_dom_sf"/>
</dbReference>
<evidence type="ECO:0000313" key="2">
    <source>
        <dbReference type="EMBL" id="MFD0950512.1"/>
    </source>
</evidence>
<protein>
    <submittedName>
        <fullName evidence="2">DUF484 family protein</fullName>
    </submittedName>
</protein>
<proteinExistence type="predicted"/>
<keyword evidence="1" id="KW-0175">Coiled coil</keyword>
<sequence length="233" mass="26133">MSSSLSTRLNDAEVAAWLAEHPEFFEHHPELLATLHIRHEHQGRAVSLIERQVTQLRRHNDELSERLEEMIQAASHNDALFEQLSNVLLRVVGSASIAQMGTRLFNELREPFHCQQVTMLLLQEQAPMPWRAVSVSAFDKRLPGLLAGRRALAGKWRRDEFRFLFGDDGLNLSSAAIIPLCAGEQVVGVLNLGSTEASHFRSSMDTMFISHLGDVVGELLGRFLRHPNSPDLA</sequence>
<name>A0ABW3HIG7_9GAMM</name>
<evidence type="ECO:0000256" key="1">
    <source>
        <dbReference type="SAM" id="Coils"/>
    </source>
</evidence>
<dbReference type="PANTHER" id="PTHR38765:SF1">
    <property type="entry name" value="DUF484 DOMAIN-CONTAINING PROTEIN"/>
    <property type="match status" value="1"/>
</dbReference>
<evidence type="ECO:0000313" key="3">
    <source>
        <dbReference type="Proteomes" id="UP001597044"/>
    </source>
</evidence>
<dbReference type="Proteomes" id="UP001597044">
    <property type="component" value="Unassembled WGS sequence"/>
</dbReference>
<accession>A0ABW3HIG7</accession>
<comment type="caution">
    <text evidence="2">The sequence shown here is derived from an EMBL/GenBank/DDBJ whole genome shotgun (WGS) entry which is preliminary data.</text>
</comment>
<reference evidence="3" key="1">
    <citation type="journal article" date="2019" name="Int. J. Syst. Evol. Microbiol.">
        <title>The Global Catalogue of Microorganisms (GCM) 10K type strain sequencing project: providing services to taxonomists for standard genome sequencing and annotation.</title>
        <authorList>
            <consortium name="The Broad Institute Genomics Platform"/>
            <consortium name="The Broad Institute Genome Sequencing Center for Infectious Disease"/>
            <person name="Wu L."/>
            <person name="Ma J."/>
        </authorList>
    </citation>
    <scope>NUCLEOTIDE SEQUENCE [LARGE SCALE GENOMIC DNA]</scope>
    <source>
        <strain evidence="3">CCUG 63419</strain>
    </source>
</reference>
<dbReference type="Pfam" id="PF04340">
    <property type="entry name" value="DUF484"/>
    <property type="match status" value="1"/>
</dbReference>
<dbReference type="PANTHER" id="PTHR38765">
    <property type="entry name" value="DUF484 DOMAIN-CONTAINING PROTEIN"/>
    <property type="match status" value="1"/>
</dbReference>
<dbReference type="SUPFAM" id="SSF55781">
    <property type="entry name" value="GAF domain-like"/>
    <property type="match status" value="1"/>
</dbReference>
<feature type="coiled-coil region" evidence="1">
    <location>
        <begin position="46"/>
        <end position="73"/>
    </location>
</feature>
<dbReference type="Gene3D" id="3.30.450.40">
    <property type="match status" value="1"/>
</dbReference>
<dbReference type="EMBL" id="JBHTIT010000001">
    <property type="protein sequence ID" value="MFD0950512.1"/>
    <property type="molecule type" value="Genomic_DNA"/>
</dbReference>
<dbReference type="RefSeq" id="WP_340676031.1">
    <property type="nucleotide sequence ID" value="NZ_JBHTIT010000001.1"/>
</dbReference>
<keyword evidence="3" id="KW-1185">Reference proteome</keyword>
<dbReference type="InterPro" id="IPR007435">
    <property type="entry name" value="DUF484"/>
</dbReference>
<gene>
    <name evidence="2" type="ORF">ACFQ0F_08955</name>
</gene>
<organism evidence="2 3">
    <name type="scientific">Paraperlucidibaca wandonensis</name>
    <dbReference type="NCBI Taxonomy" id="1268273"/>
    <lineage>
        <taxon>Bacteria</taxon>
        <taxon>Pseudomonadati</taxon>
        <taxon>Pseudomonadota</taxon>
        <taxon>Gammaproteobacteria</taxon>
        <taxon>Moraxellales</taxon>
        <taxon>Moraxellaceae</taxon>
        <taxon>Paraperlucidibaca</taxon>
    </lineage>
</organism>